<dbReference type="EC" id="2.7.13.3" evidence="3"/>
<dbReference type="Pfam" id="PF02518">
    <property type="entry name" value="HATPase_c"/>
    <property type="match status" value="1"/>
</dbReference>
<dbReference type="InterPro" id="IPR004358">
    <property type="entry name" value="Sig_transdc_His_kin-like_C"/>
</dbReference>
<protein>
    <recommendedName>
        <fullName evidence="3">histidine kinase</fullName>
        <ecNumber evidence="3">2.7.13.3</ecNumber>
    </recommendedName>
</protein>
<dbReference type="InterPro" id="IPR050980">
    <property type="entry name" value="2C_sensor_his_kinase"/>
</dbReference>
<evidence type="ECO:0000256" key="8">
    <source>
        <dbReference type="ARBA" id="ARBA00022989"/>
    </source>
</evidence>
<keyword evidence="4" id="KW-1003">Cell membrane</keyword>
<evidence type="ECO:0000256" key="6">
    <source>
        <dbReference type="ARBA" id="ARBA00022692"/>
    </source>
</evidence>
<dbReference type="Gene3D" id="3.30.565.10">
    <property type="entry name" value="Histidine kinase-like ATPase, C-terminal domain"/>
    <property type="match status" value="1"/>
</dbReference>
<comment type="catalytic activity">
    <reaction evidence="1">
        <text>ATP + protein L-histidine = ADP + protein N-phospho-L-histidine.</text>
        <dbReference type="EC" id="2.7.13.3"/>
    </reaction>
</comment>
<dbReference type="SUPFAM" id="SSF55874">
    <property type="entry name" value="ATPase domain of HSP90 chaperone/DNA topoisomerase II/histidine kinase"/>
    <property type="match status" value="1"/>
</dbReference>
<name>A0A974PUE0_9HYPH</name>
<dbReference type="PROSITE" id="PS50109">
    <property type="entry name" value="HIS_KIN"/>
    <property type="match status" value="1"/>
</dbReference>
<evidence type="ECO:0000256" key="10">
    <source>
        <dbReference type="ARBA" id="ARBA00023136"/>
    </source>
</evidence>
<dbReference type="SMART" id="SM00387">
    <property type="entry name" value="HATPase_c"/>
    <property type="match status" value="1"/>
</dbReference>
<keyword evidence="9" id="KW-0902">Two-component regulatory system</keyword>
<dbReference type="AlphaFoldDB" id="A0A974PUE0"/>
<organism evidence="12 13">
    <name type="scientific">Xanthobacter dioxanivorans</name>
    <dbReference type="NCBI Taxonomy" id="2528964"/>
    <lineage>
        <taxon>Bacteria</taxon>
        <taxon>Pseudomonadati</taxon>
        <taxon>Pseudomonadota</taxon>
        <taxon>Alphaproteobacteria</taxon>
        <taxon>Hyphomicrobiales</taxon>
        <taxon>Xanthobacteraceae</taxon>
        <taxon>Xanthobacter</taxon>
    </lineage>
</organism>
<evidence type="ECO:0000256" key="3">
    <source>
        <dbReference type="ARBA" id="ARBA00012438"/>
    </source>
</evidence>
<evidence type="ECO:0000256" key="5">
    <source>
        <dbReference type="ARBA" id="ARBA00022679"/>
    </source>
</evidence>
<keyword evidence="7" id="KW-0418">Kinase</keyword>
<keyword evidence="4" id="KW-0997">Cell inner membrane</keyword>
<proteinExistence type="predicted"/>
<keyword evidence="5" id="KW-0808">Transferase</keyword>
<dbReference type="PANTHER" id="PTHR44936">
    <property type="entry name" value="SENSOR PROTEIN CREC"/>
    <property type="match status" value="1"/>
</dbReference>
<evidence type="ECO:0000256" key="7">
    <source>
        <dbReference type="ARBA" id="ARBA00022777"/>
    </source>
</evidence>
<dbReference type="KEGG" id="xdi:EZH22_13210"/>
<dbReference type="EMBL" id="CP063362">
    <property type="protein sequence ID" value="QRG09621.1"/>
    <property type="molecule type" value="Genomic_DNA"/>
</dbReference>
<keyword evidence="13" id="KW-1185">Reference proteome</keyword>
<keyword evidence="10" id="KW-0472">Membrane</keyword>
<keyword evidence="6" id="KW-0812">Transmembrane</keyword>
<evidence type="ECO:0000256" key="1">
    <source>
        <dbReference type="ARBA" id="ARBA00000085"/>
    </source>
</evidence>
<dbReference type="GO" id="GO:0000155">
    <property type="term" value="F:phosphorelay sensor kinase activity"/>
    <property type="evidence" value="ECO:0007669"/>
    <property type="project" value="TreeGrafter"/>
</dbReference>
<feature type="domain" description="Histidine kinase" evidence="11">
    <location>
        <begin position="48"/>
        <end position="123"/>
    </location>
</feature>
<reference evidence="12 13" key="1">
    <citation type="submission" date="2020-10" db="EMBL/GenBank/DDBJ databases">
        <title>Degradation of 1,4-Dioxane by Xanthobacter sp. YN2, via a Novel Group-2 Soluble Di-Iron Monooxygenase.</title>
        <authorList>
            <person name="Ma F."/>
            <person name="Wang Y."/>
            <person name="Yang J."/>
            <person name="Guo H."/>
            <person name="Su D."/>
            <person name="Yu L."/>
        </authorList>
    </citation>
    <scope>NUCLEOTIDE SEQUENCE [LARGE SCALE GENOMIC DNA]</scope>
    <source>
        <strain evidence="12 13">YN2</strain>
    </source>
</reference>
<dbReference type="PANTHER" id="PTHR44936:SF5">
    <property type="entry name" value="SENSOR HISTIDINE KINASE ENVZ"/>
    <property type="match status" value="1"/>
</dbReference>
<evidence type="ECO:0000256" key="2">
    <source>
        <dbReference type="ARBA" id="ARBA00004429"/>
    </source>
</evidence>
<evidence type="ECO:0000313" key="13">
    <source>
        <dbReference type="Proteomes" id="UP000596427"/>
    </source>
</evidence>
<gene>
    <name evidence="12" type="ORF">EZH22_13210</name>
</gene>
<evidence type="ECO:0000256" key="4">
    <source>
        <dbReference type="ARBA" id="ARBA00022519"/>
    </source>
</evidence>
<dbReference type="PRINTS" id="PR00344">
    <property type="entry name" value="BCTRLSENSOR"/>
</dbReference>
<dbReference type="InterPro" id="IPR036890">
    <property type="entry name" value="HATPase_C_sf"/>
</dbReference>
<dbReference type="GO" id="GO:0005886">
    <property type="term" value="C:plasma membrane"/>
    <property type="evidence" value="ECO:0007669"/>
    <property type="project" value="UniProtKB-SubCell"/>
</dbReference>
<evidence type="ECO:0000256" key="9">
    <source>
        <dbReference type="ARBA" id="ARBA00023012"/>
    </source>
</evidence>
<sequence length="132" mass="13729">MLAREASDVRGAFSWVTASICAMRSPFPTVRYGRSARVSALRSSPGTVTIRVEDAGPGLPEDLLDEAFKPFVRLEPSRSNETGGMGLGLAIARSIVKAHGGELTLANHPAGGLKAEIVLPTARSMPGGQGAT</sequence>
<evidence type="ECO:0000259" key="11">
    <source>
        <dbReference type="PROSITE" id="PS50109"/>
    </source>
</evidence>
<dbReference type="InterPro" id="IPR003594">
    <property type="entry name" value="HATPase_dom"/>
</dbReference>
<evidence type="ECO:0000313" key="12">
    <source>
        <dbReference type="EMBL" id="QRG09621.1"/>
    </source>
</evidence>
<dbReference type="Proteomes" id="UP000596427">
    <property type="component" value="Chromosome"/>
</dbReference>
<keyword evidence="8" id="KW-1133">Transmembrane helix</keyword>
<comment type="subcellular location">
    <subcellularLocation>
        <location evidence="2">Cell inner membrane</location>
        <topology evidence="2">Multi-pass membrane protein</topology>
    </subcellularLocation>
</comment>
<accession>A0A974PUE0</accession>
<dbReference type="InterPro" id="IPR005467">
    <property type="entry name" value="His_kinase_dom"/>
</dbReference>